<accession>A0A3A3F4Y7</accession>
<evidence type="ECO:0000256" key="6">
    <source>
        <dbReference type="ARBA" id="ARBA00034617"/>
    </source>
</evidence>
<comment type="catalytic activity">
    <reaction evidence="8">
        <text>ATP + H2O = ADP + phosphate + H(+)</text>
        <dbReference type="Rhea" id="RHEA:13065"/>
        <dbReference type="ChEBI" id="CHEBI:15377"/>
        <dbReference type="ChEBI" id="CHEBI:15378"/>
        <dbReference type="ChEBI" id="CHEBI:30616"/>
        <dbReference type="ChEBI" id="CHEBI:43474"/>
        <dbReference type="ChEBI" id="CHEBI:456216"/>
        <dbReference type="EC" id="5.6.2.4"/>
    </reaction>
</comment>
<feature type="binding site" evidence="9">
    <location>
        <begin position="209"/>
        <end position="216"/>
    </location>
    <ligand>
        <name>ATP</name>
        <dbReference type="ChEBI" id="CHEBI:30616"/>
    </ligand>
</feature>
<keyword evidence="5" id="KW-0413">Isomerase</keyword>
<dbReference type="PANTHER" id="PTHR11070">
    <property type="entry name" value="UVRD / RECB / PCRA DNA HELICASE FAMILY MEMBER"/>
    <property type="match status" value="1"/>
</dbReference>
<proteinExistence type="predicted"/>
<evidence type="ECO:0000256" key="7">
    <source>
        <dbReference type="ARBA" id="ARBA00034808"/>
    </source>
</evidence>
<dbReference type="SUPFAM" id="SSF57783">
    <property type="entry name" value="Zinc beta-ribbon"/>
    <property type="match status" value="1"/>
</dbReference>
<evidence type="ECO:0000313" key="11">
    <source>
        <dbReference type="EMBL" id="RJF35864.1"/>
    </source>
</evidence>
<protein>
    <recommendedName>
        <fullName evidence="7">DNA 3'-5' helicase</fullName>
        <ecNumber evidence="7">5.6.2.4</ecNumber>
    </recommendedName>
</protein>
<dbReference type="Proteomes" id="UP000265938">
    <property type="component" value="Unassembled WGS sequence"/>
</dbReference>
<dbReference type="Gene3D" id="3.30.65.10">
    <property type="entry name" value="Bacterial Topoisomerase I, domain 1"/>
    <property type="match status" value="1"/>
</dbReference>
<evidence type="ECO:0000256" key="9">
    <source>
        <dbReference type="PROSITE-ProRule" id="PRU00560"/>
    </source>
</evidence>
<dbReference type="GO" id="GO:0005694">
    <property type="term" value="C:chromosome"/>
    <property type="evidence" value="ECO:0007669"/>
    <property type="project" value="InterPro"/>
</dbReference>
<dbReference type="Pfam" id="PF13361">
    <property type="entry name" value="UvrD_C"/>
    <property type="match status" value="1"/>
</dbReference>
<evidence type="ECO:0000313" key="12">
    <source>
        <dbReference type="Proteomes" id="UP000265938"/>
    </source>
</evidence>
<dbReference type="InterPro" id="IPR027417">
    <property type="entry name" value="P-loop_NTPase"/>
</dbReference>
<dbReference type="Pfam" id="PF00580">
    <property type="entry name" value="UvrD-helicase"/>
    <property type="match status" value="1"/>
</dbReference>
<dbReference type="InterPro" id="IPR014017">
    <property type="entry name" value="DNA_helicase_UvrD-like_C"/>
</dbReference>
<dbReference type="Pfam" id="PF01396">
    <property type="entry name" value="Zn_ribbon_Top1"/>
    <property type="match status" value="2"/>
</dbReference>
<dbReference type="GO" id="GO:0006265">
    <property type="term" value="P:DNA topological change"/>
    <property type="evidence" value="ECO:0007669"/>
    <property type="project" value="InterPro"/>
</dbReference>
<dbReference type="AlphaFoldDB" id="A0A3A3F4Y7"/>
<evidence type="ECO:0000256" key="8">
    <source>
        <dbReference type="ARBA" id="ARBA00048988"/>
    </source>
</evidence>
<dbReference type="GO" id="GO:0003677">
    <property type="term" value="F:DNA binding"/>
    <property type="evidence" value="ECO:0007669"/>
    <property type="project" value="InterPro"/>
</dbReference>
<dbReference type="GO" id="GO:0005829">
    <property type="term" value="C:cytosol"/>
    <property type="evidence" value="ECO:0007669"/>
    <property type="project" value="TreeGrafter"/>
</dbReference>
<dbReference type="GO" id="GO:0005524">
    <property type="term" value="F:ATP binding"/>
    <property type="evidence" value="ECO:0007669"/>
    <property type="project" value="UniProtKB-UniRule"/>
</dbReference>
<dbReference type="GO" id="GO:0043138">
    <property type="term" value="F:3'-5' DNA helicase activity"/>
    <property type="evidence" value="ECO:0007669"/>
    <property type="project" value="TreeGrafter"/>
</dbReference>
<dbReference type="SUPFAM" id="SSF52540">
    <property type="entry name" value="P-loop containing nucleoside triphosphate hydrolases"/>
    <property type="match status" value="1"/>
</dbReference>
<gene>
    <name evidence="11" type="ORF">D4741_12450</name>
</gene>
<dbReference type="GO" id="GO:0016787">
    <property type="term" value="F:hydrolase activity"/>
    <property type="evidence" value="ECO:0007669"/>
    <property type="project" value="UniProtKB-UniRule"/>
</dbReference>
<keyword evidence="4 9" id="KW-0067">ATP-binding</keyword>
<evidence type="ECO:0000256" key="2">
    <source>
        <dbReference type="ARBA" id="ARBA00022801"/>
    </source>
</evidence>
<keyword evidence="2 9" id="KW-0378">Hydrolase</keyword>
<dbReference type="EC" id="5.6.2.4" evidence="7"/>
<dbReference type="PANTHER" id="PTHR11070:SF63">
    <property type="entry name" value="DNA HELICASE IV"/>
    <property type="match status" value="1"/>
</dbReference>
<organism evidence="11 12">
    <name type="scientific">Pseudoalteromonas gelatinilytica</name>
    <dbReference type="NCBI Taxonomy" id="1703256"/>
    <lineage>
        <taxon>Bacteria</taxon>
        <taxon>Pseudomonadati</taxon>
        <taxon>Pseudomonadota</taxon>
        <taxon>Gammaproteobacteria</taxon>
        <taxon>Alteromonadales</taxon>
        <taxon>Pseudoalteromonadaceae</taxon>
        <taxon>Pseudoalteromonas</taxon>
    </lineage>
</organism>
<sequence length="947" mass="108919">MLDTSSLKVNLLGRIFGSHTLVINRTEFSAVSKNTKSSSFDLINVRSFGSLQNSFFGTRFSFKYDERELSFRFLSKKNAKAFTEAFNCIAKDSIERYLVKVFSEFNLLVIKNYPRDSYYTQIESLIAQLHKYYSYQTELWHELLEPNDISRVQEILKHFPLNIEHLRLCHENDQLRKREGFYDVVESNPLTEEQRLGVIRSNDRNMVLAAAGTGKTSVMVAKALDLIDRQLALPSEILILAYNKGAAKELSERLTEKARSSNVSVDSLPQISTFHALGRKILKESGVPVSISVYAEDPFRLEQWVTNWIYEYIGADPSRVFDLIELTTPPVDPFDFKTQGEYEKYLRDNEFRTLNNELVKGYQELTIANFLYINQIEYEYESKFITKRRIEAGFDYRPDFHIVGTDIYIEHYGVDRNGNTRPDIDASSYGESMRQKGLLHKECGTVLIETYHYEWKENTLLENLKAKLAAFDISCNPLHPSEIFEKLNGQEQLSSWSGLMKKALQAIRVERLDEEQVFSRLKKFNIHQPKKYATLLDALHSAYKLELASQNSIDFDDMILRAIQVVEDGSYKPKWKYILVDEFQDISEARIDFVKAVIDKGPHPSLTVVGDDWQSIYRFSGGKLELTTRFDELVGNYTSTMLQKTFRYNNSIANTAGQFVMENPEQFQKQIVTHTQVKESQVYLLDDKVGNNNGVYERTLEVARKIRENAPNASIAIIARYNYLLVETKTLLWGNELKENIHFWSFHKSKGLEADYCILIGFFQGKSGFPNENRDDAVVEALLPSLDNYPHSEERRLLYVGLTRAKHKSYIIADPTSPSEFISELLAPRYELNISSKAFQEQYRKMFDCPNCEAGVLRLIKGKFNDFYSCSTGRGCKVGKARVCTKCHAPSIDTRSESICNNPACQDSMKICEKCGRPMKKRSGRFGEFWGCSGYGIKDDQCTHTAK</sequence>
<evidence type="ECO:0000256" key="1">
    <source>
        <dbReference type="ARBA" id="ARBA00022741"/>
    </source>
</evidence>
<comment type="caution">
    <text evidence="11">The sequence shown here is derived from an EMBL/GenBank/DDBJ whole genome shotgun (WGS) entry which is preliminary data.</text>
</comment>
<dbReference type="InterPro" id="IPR000212">
    <property type="entry name" value="DNA_helicase_UvrD/REP"/>
</dbReference>
<keyword evidence="1 9" id="KW-0547">Nucleotide-binding</keyword>
<dbReference type="InterPro" id="IPR013498">
    <property type="entry name" value="Topo_IA_Znf"/>
</dbReference>
<reference evidence="11 12" key="1">
    <citation type="submission" date="2018-09" db="EMBL/GenBank/DDBJ databases">
        <title>Identification of marine bacteria producing industrial enzymes.</title>
        <authorList>
            <person name="Cheng T.H."/>
            <person name="Saidin J."/>
            <person name="Muhd D.D."/>
            <person name="Isa M.N.M."/>
            <person name="Bakar M.F.A."/>
            <person name="Ismail N."/>
        </authorList>
    </citation>
    <scope>NUCLEOTIDE SEQUENCE [LARGE SCALE GENOMIC DNA]</scope>
    <source>
        <strain evidence="11 12">MNAD 1.6</strain>
    </source>
</reference>
<name>A0A3A3F4Y7_9GAMM</name>
<evidence type="ECO:0000259" key="10">
    <source>
        <dbReference type="PROSITE" id="PS51198"/>
    </source>
</evidence>
<dbReference type="GO" id="GO:0003916">
    <property type="term" value="F:DNA topoisomerase activity"/>
    <property type="evidence" value="ECO:0007669"/>
    <property type="project" value="InterPro"/>
</dbReference>
<dbReference type="PROSITE" id="PS51198">
    <property type="entry name" value="UVRD_HELICASE_ATP_BIND"/>
    <property type="match status" value="1"/>
</dbReference>
<comment type="catalytic activity">
    <reaction evidence="6">
        <text>Couples ATP hydrolysis with the unwinding of duplex DNA by translocating in the 3'-5' direction.</text>
        <dbReference type="EC" id="5.6.2.4"/>
    </reaction>
</comment>
<dbReference type="EMBL" id="QYSE01000002">
    <property type="protein sequence ID" value="RJF35864.1"/>
    <property type="molecule type" value="Genomic_DNA"/>
</dbReference>
<dbReference type="Gene3D" id="3.40.50.300">
    <property type="entry name" value="P-loop containing nucleotide triphosphate hydrolases"/>
    <property type="match status" value="3"/>
</dbReference>
<keyword evidence="3 9" id="KW-0347">Helicase</keyword>
<evidence type="ECO:0000256" key="5">
    <source>
        <dbReference type="ARBA" id="ARBA00023235"/>
    </source>
</evidence>
<evidence type="ECO:0000256" key="3">
    <source>
        <dbReference type="ARBA" id="ARBA00022806"/>
    </source>
</evidence>
<dbReference type="InterPro" id="IPR014016">
    <property type="entry name" value="UvrD-like_ATP-bd"/>
</dbReference>
<feature type="domain" description="UvrD-like helicase ATP-binding" evidence="10">
    <location>
        <begin position="188"/>
        <end position="649"/>
    </location>
</feature>
<dbReference type="GO" id="GO:0000725">
    <property type="term" value="P:recombinational repair"/>
    <property type="evidence" value="ECO:0007669"/>
    <property type="project" value="TreeGrafter"/>
</dbReference>
<evidence type="ECO:0000256" key="4">
    <source>
        <dbReference type="ARBA" id="ARBA00022840"/>
    </source>
</evidence>